<dbReference type="AlphaFoldDB" id="A0A3Q8SVQ8"/>
<sequence>MTIGELLKEERIKKGLTQKKFAGGIVSVSYYSKVDAFVTT</sequence>
<reference evidence="1 3" key="1">
    <citation type="submission" date="2017-02" db="EMBL/GenBank/DDBJ databases">
        <title>Complete genome sequence of Lactobacillus helveticus.</title>
        <authorList>
            <person name="Kim J.F."/>
            <person name="Chung Y."/>
            <person name="Kwak M."/>
        </authorList>
    </citation>
    <scope>NUCLEOTIDE SEQUENCE [LARGE SCALE GENOMIC DNA]</scope>
    <source>
        <strain evidence="1 3">LH5</strain>
    </source>
</reference>
<dbReference type="EMBL" id="CP019581">
    <property type="protein sequence ID" value="AZK91550.1"/>
    <property type="molecule type" value="Genomic_DNA"/>
</dbReference>
<evidence type="ECO:0000313" key="2">
    <source>
        <dbReference type="EMBL" id="NRN92533.1"/>
    </source>
</evidence>
<dbReference type="SUPFAM" id="SSF47413">
    <property type="entry name" value="lambda repressor-like DNA-binding domains"/>
    <property type="match status" value="1"/>
</dbReference>
<name>A0A3Q8SVQ8_LACHE</name>
<dbReference type="GO" id="GO:0003677">
    <property type="term" value="F:DNA binding"/>
    <property type="evidence" value="ECO:0007669"/>
    <property type="project" value="InterPro"/>
</dbReference>
<dbReference type="Proteomes" id="UP000601587">
    <property type="component" value="Unassembled WGS sequence"/>
</dbReference>
<gene>
    <name evidence="2" type="ORF">IMAU50013_02100</name>
    <name evidence="1" type="ORF">LH5_01308</name>
</gene>
<organism evidence="1 3">
    <name type="scientific">Lactobacillus helveticus</name>
    <name type="common">Lactobacillus suntoryeus</name>
    <dbReference type="NCBI Taxonomy" id="1587"/>
    <lineage>
        <taxon>Bacteria</taxon>
        <taxon>Bacillati</taxon>
        <taxon>Bacillota</taxon>
        <taxon>Bacilli</taxon>
        <taxon>Lactobacillales</taxon>
        <taxon>Lactobacillaceae</taxon>
        <taxon>Lactobacillus</taxon>
    </lineage>
</organism>
<dbReference type="Gene3D" id="1.10.260.40">
    <property type="entry name" value="lambda repressor-like DNA-binding domains"/>
    <property type="match status" value="1"/>
</dbReference>
<dbReference type="InterPro" id="IPR010982">
    <property type="entry name" value="Lambda_DNA-bd_dom_sf"/>
</dbReference>
<proteinExistence type="predicted"/>
<reference evidence="2" key="2">
    <citation type="submission" date="2019-09" db="EMBL/GenBank/DDBJ databases">
        <title>Comparative genomic analysis of Lactobacillus helveticus.</title>
        <authorList>
            <person name="Zhang H."/>
            <person name="Chen Y."/>
            <person name="Zhong Z."/>
        </authorList>
    </citation>
    <scope>NUCLEOTIDE SEQUENCE</scope>
    <source>
        <strain evidence="2">IMAU50013</strain>
    </source>
</reference>
<dbReference type="Proteomes" id="UP000267945">
    <property type="component" value="Chromosome"/>
</dbReference>
<evidence type="ECO:0000313" key="1">
    <source>
        <dbReference type="EMBL" id="AZK91550.1"/>
    </source>
</evidence>
<evidence type="ECO:0000313" key="3">
    <source>
        <dbReference type="Proteomes" id="UP000267945"/>
    </source>
</evidence>
<accession>A0A3Q8SVQ8</accession>
<dbReference type="CDD" id="cd00093">
    <property type="entry name" value="HTH_XRE"/>
    <property type="match status" value="1"/>
</dbReference>
<dbReference type="EMBL" id="WCGB01000093">
    <property type="protein sequence ID" value="NRN92533.1"/>
    <property type="molecule type" value="Genomic_DNA"/>
</dbReference>
<dbReference type="InterPro" id="IPR001387">
    <property type="entry name" value="Cro/C1-type_HTH"/>
</dbReference>
<protein>
    <submittedName>
        <fullName evidence="1">Helix-turn-helix domain protein</fullName>
    </submittedName>
</protein>